<evidence type="ECO:0000313" key="1">
    <source>
        <dbReference type="EMBL" id="KOF77125.1"/>
    </source>
</evidence>
<organism evidence="1">
    <name type="scientific">Octopus bimaculoides</name>
    <name type="common">California two-spotted octopus</name>
    <dbReference type="NCBI Taxonomy" id="37653"/>
    <lineage>
        <taxon>Eukaryota</taxon>
        <taxon>Metazoa</taxon>
        <taxon>Spiralia</taxon>
        <taxon>Lophotrochozoa</taxon>
        <taxon>Mollusca</taxon>
        <taxon>Cephalopoda</taxon>
        <taxon>Coleoidea</taxon>
        <taxon>Octopodiformes</taxon>
        <taxon>Octopoda</taxon>
        <taxon>Incirrata</taxon>
        <taxon>Octopodidae</taxon>
        <taxon>Octopus</taxon>
    </lineage>
</organism>
<sequence>MSRKLFQNIKYILEFVIVPKTFPNTKFFFCKKSTPTNTIMENTARLLQLYIWECTLSLIDSK</sequence>
<proteinExistence type="predicted"/>
<name>A0A0L8GKR7_OCTBM</name>
<accession>A0A0L8GKR7</accession>
<dbReference type="AlphaFoldDB" id="A0A0L8GKR7"/>
<dbReference type="EMBL" id="KQ421549">
    <property type="protein sequence ID" value="KOF77125.1"/>
    <property type="molecule type" value="Genomic_DNA"/>
</dbReference>
<protein>
    <submittedName>
        <fullName evidence="1">Uncharacterized protein</fullName>
    </submittedName>
</protein>
<reference evidence="1" key="1">
    <citation type="submission" date="2015-07" db="EMBL/GenBank/DDBJ databases">
        <title>MeaNS - Measles Nucleotide Surveillance Program.</title>
        <authorList>
            <person name="Tran T."/>
            <person name="Druce J."/>
        </authorList>
    </citation>
    <scope>NUCLEOTIDE SEQUENCE</scope>
    <source>
        <strain evidence="1">UCB-OBI-ISO-001</strain>
        <tissue evidence="1">Gonad</tissue>
    </source>
</reference>
<gene>
    <name evidence="1" type="ORF">OCBIM_22032457mg</name>
</gene>